<feature type="domain" description="C2" evidence="6">
    <location>
        <begin position="429"/>
        <end position="574"/>
    </location>
</feature>
<dbReference type="PROSITE" id="PS50004">
    <property type="entry name" value="C2"/>
    <property type="match status" value="6"/>
</dbReference>
<feature type="domain" description="C2" evidence="6">
    <location>
        <begin position="964"/>
        <end position="1093"/>
    </location>
</feature>
<evidence type="ECO:0000256" key="5">
    <source>
        <dbReference type="SAM" id="MobiDB-lite"/>
    </source>
</evidence>
<keyword evidence="3" id="KW-0677">Repeat</keyword>
<evidence type="ECO:0000256" key="2">
    <source>
        <dbReference type="ARBA" id="ARBA00022723"/>
    </source>
</evidence>
<evidence type="ECO:0000259" key="6">
    <source>
        <dbReference type="PROSITE" id="PS50004"/>
    </source>
</evidence>
<dbReference type="SUPFAM" id="SSF52047">
    <property type="entry name" value="RNI-like"/>
    <property type="match status" value="2"/>
</dbReference>
<evidence type="ECO:0000256" key="4">
    <source>
        <dbReference type="ARBA" id="ARBA00022837"/>
    </source>
</evidence>
<gene>
    <name evidence="7" type="ORF">AURANDRAFT_67196</name>
</gene>
<feature type="compositionally biased region" description="Polar residues" evidence="5">
    <location>
        <begin position="2636"/>
        <end position="2650"/>
    </location>
</feature>
<feature type="compositionally biased region" description="Basic and acidic residues" evidence="5">
    <location>
        <begin position="880"/>
        <end position="898"/>
    </location>
</feature>
<feature type="compositionally biased region" description="Low complexity" evidence="5">
    <location>
        <begin position="360"/>
        <end position="371"/>
    </location>
</feature>
<dbReference type="PANTHER" id="PTHR45911">
    <property type="entry name" value="C2 DOMAIN-CONTAINING PROTEIN"/>
    <property type="match status" value="1"/>
</dbReference>
<dbReference type="OrthoDB" id="5973539at2759"/>
<name>F0YKD6_AURAN</name>
<feature type="region of interest" description="Disordered" evidence="5">
    <location>
        <begin position="584"/>
        <end position="606"/>
    </location>
</feature>
<dbReference type="InterPro" id="IPR001611">
    <property type="entry name" value="Leu-rich_rpt"/>
</dbReference>
<feature type="compositionally biased region" description="Basic and acidic residues" evidence="5">
    <location>
        <begin position="1890"/>
        <end position="1899"/>
    </location>
</feature>
<keyword evidence="2" id="KW-0479">Metal-binding</keyword>
<feature type="region of interest" description="Disordered" evidence="5">
    <location>
        <begin position="2631"/>
        <end position="2755"/>
    </location>
</feature>
<dbReference type="Pfam" id="PF00168">
    <property type="entry name" value="C2"/>
    <property type="match status" value="6"/>
</dbReference>
<feature type="region of interest" description="Disordered" evidence="5">
    <location>
        <begin position="880"/>
        <end position="914"/>
    </location>
</feature>
<dbReference type="InterPro" id="IPR032675">
    <property type="entry name" value="LRR_dom_sf"/>
</dbReference>
<reference evidence="7 8" key="1">
    <citation type="journal article" date="2011" name="Proc. Natl. Acad. Sci. U.S.A.">
        <title>Niche of harmful alga Aureococcus anophagefferens revealed through ecogenomics.</title>
        <authorList>
            <person name="Gobler C.J."/>
            <person name="Berry D.L."/>
            <person name="Dyhrman S.T."/>
            <person name="Wilhelm S.W."/>
            <person name="Salamov A."/>
            <person name="Lobanov A.V."/>
            <person name="Zhang Y."/>
            <person name="Collier J.L."/>
            <person name="Wurch L.L."/>
            <person name="Kustka A.B."/>
            <person name="Dill B.D."/>
            <person name="Shah M."/>
            <person name="VerBerkmoes N.C."/>
            <person name="Kuo A."/>
            <person name="Terry A."/>
            <person name="Pangilinan J."/>
            <person name="Lindquist E.A."/>
            <person name="Lucas S."/>
            <person name="Paulsen I.T."/>
            <person name="Hattenrath-Lehmann T.K."/>
            <person name="Talmage S.C."/>
            <person name="Walker E.A."/>
            <person name="Koch F."/>
            <person name="Burson A.M."/>
            <person name="Marcoval M.A."/>
            <person name="Tang Y.Z."/>
            <person name="Lecleir G.R."/>
            <person name="Coyne K.J."/>
            <person name="Berg G.M."/>
            <person name="Bertrand E.M."/>
            <person name="Saito M.A."/>
            <person name="Gladyshev V.N."/>
            <person name="Grigoriev I.V."/>
        </authorList>
    </citation>
    <scope>NUCLEOTIDE SEQUENCE [LARGE SCALE GENOMIC DNA]</scope>
    <source>
        <strain evidence="8">CCMP 1984</strain>
    </source>
</reference>
<dbReference type="Gene3D" id="2.60.40.150">
    <property type="entry name" value="C2 domain"/>
    <property type="match status" value="6"/>
</dbReference>
<dbReference type="InterPro" id="IPR035892">
    <property type="entry name" value="C2_domain_sf"/>
</dbReference>
<feature type="compositionally biased region" description="Basic residues" evidence="5">
    <location>
        <begin position="372"/>
        <end position="385"/>
    </location>
</feature>
<dbReference type="SUPFAM" id="SSF49562">
    <property type="entry name" value="C2 domain (Calcium/lipid-binding domain, CaLB)"/>
    <property type="match status" value="6"/>
</dbReference>
<feature type="compositionally biased region" description="Low complexity" evidence="5">
    <location>
        <begin position="2698"/>
        <end position="2716"/>
    </location>
</feature>
<dbReference type="EMBL" id="GL833151">
    <property type="protein sequence ID" value="EGB04471.1"/>
    <property type="molecule type" value="Genomic_DNA"/>
</dbReference>
<dbReference type="Pfam" id="PF13516">
    <property type="entry name" value="LRR_6"/>
    <property type="match status" value="6"/>
</dbReference>
<dbReference type="KEGG" id="aaf:AURANDRAFT_67196"/>
<sequence length="2988" mass="324288">MAPATPPADALATLAASVAAPGAEEVVERKERRKSLLQRVIGGGGGGGGEGRRRSSVAKGRKSLLQARQPEAAAELPEMYDNGPGDAANCVSVVVLRGRDFRVMDHNLFSKGGSSDPFAKTSIKKKTTAPEWHERLDLSCEHLEGMLMLKVYDWDQLSSPDFMGTVAVKLEDLGEREQCRGWFPLLNEDLRAPDEPRGDLEIACLFHHDPKRVVAVPEAFFAVEEHAKKAANALRVVVVRATNLPAMDASLIGRGGSSDPFVEVALGGEKRRTPHISKDLNPVWLAEFDVPAEDVADGFLELRCFDYDLASGDDLIGSVNVPLEALHADRTPVRAWYELDLATRRPKSPGKRGTLLGRLSSTPPASPTKAAKTSKRKSRIAAARKKSSENLAETPQPPEDEPPPTAAAPSKSRLEVALRMVHNPDYVLHLEKGLLDVKSYKTKKPNELRVVVIRGKHLPIMDRNLLGGGGQGRKRERNSQLQRLLSRSFSTRGGSADPYVEGECDGTERRTKVVKRSLFPVWMDMLCFPMDELRGHSLHLNVMDQDNVSAADFMGRLELPLGSLEDRNAQRAWHVLRLDERPEEEPEFLDEADAHPPVKPTGPGQELPKVEVAMRYVHNPLLVHELPKNSVEDPNPRKAANELRVVFVQARNLPIMDRNALIHRSGGSTDPFLVATLDGDEVSTSVKTKALDPVWLDARQMPVEVLDDDLHVECFDHDETSGPDFVGACVISIRELADRKVHRGWFQLRGRKAGGGLLPATTRSHLGRVEVAMRWVHNPKLVVPLPTDLTRDNFTNLEANELRVCVIRCRNLKVLDRKIIGKKVVDPYVEIVLVGTTYKTSVKKRDVNPLFMETRVYDVNAVEVCDAPLQITVWDDDELRSEREAAGDDDSRASERSAARAPATAGEERPRRDLVGDADAVLEPLLNRELHRAWYPLVDETGASSGKIEVAMRWVHNPKKTLTIPEAFNQTNRPLDPTKEPNELFVLVMRGSRLPAMDAPEGGEAKGSSDPYVTLKLGSLSLRTSVKKAEVNPLWLEPFATRLKPAALDDEPDLNLEVVVADYDDDLSSELMGRCVVPLRSLLDQPKQKRSWFKLRNGPPNLPGGSLELLVHWAHNVPLDLLEQEEALLEQERLELLDAEIVAAQPVAVDADAPGPLAQHVADEARNVKGRPPNTLEVCLVRAANLKAGHRSGDVPRPRKVLTPVPDSSAVAELYTLKGDVWQQAKDGKLTPNEQRLRRRLHAATELTPVKVQDRVPQWLAASTLRLPRHAEAVDASTLVVRTFDDLADDPAKATGAATIPLAKIRTFAAVDAGWRAWHDLGDEFHERGQVDVWLRLSYDPSIVPEEVLEDEVEAPEALSEPANELKVVVVGARVRTQHTRRNKHLLHKDSIEVARDLGMAVADDDAAEEQSLSSFERLAKQHHDSEEASHASSMHQNLLKLGGLEATLKFMGRDRHTRLAPWDDSDKALRLTTGKCPAYWREAFNFVAKDDRDGVDVILTEVDDHGKKFYLGQCHTGQDKGDSTCHIKMADLTHRRPVRKFYPIERGHKGGADADVQSAAEIELCVRLSHSLHLATFLLPDPVLAIATQCTAEDAPPVPPRRRDASGGADFDMARAVSVDPGDDVDMDADLDPDAVPRWFYAEGEAEGDAPEAVGPHNLHDLKEFWKHRTITNDTRVWRSGLPAWTPVDELHVLKRILWDYPALPPPVDPADATTGNEWPGRAYARFPDRRLGDVVPDAEVDVDAELAKLKDLDMDVGVELDADEPADDVACGKAVLDPVTGPYAPGDLRGRKRVIQRDLRDAYETGRLGPDALVWRAPMPGEDEAAEDLFGPLVSVKALPTWGRRQACEGCRLVQCDVLAQCELCGGLATLHSVDALALQLAEGDRAADDIGEEPRPPKPALQPRAGSTIDAKEVVDGLVWVGGRRAAEETQLAGLHVTHLVRVVDKQPATVKVDKWRAPTLQEEMETRELTDWEMRLVEHDAEKYDHALPPHSPRKITMALAAGAGDGDAECVLVLDEERRTASLKEALEKFYDFLKNSVSRWTSSTGEPMRVLLYDDVEADGPPVRAALVAAAYVAREEGWASREALAFLGPRLCETSSLFAAEDAGDIALALPDPWVAELEALAAETVVGRLFCADCFENWRFGAVDDVLSTRVAAAVRRLRARDAALEVLDLRGEGPLDGDAAGVLGAAAGHALDLVSLDLSACGLGDAGAAAVATGLLHGTSGVGGRRLAFLGLGYNGIRDAGVAAVATLLGVGAKAARRRPSTVDLLGADDLIFDGVACPLTALDLSHNALSHRGARSLGRALRYHELLVSLDVAHNRLGSPGGVAILEAFVQPDEETMLAAKAYEYGRGKIDVTKETDEEKERIADRALAVLFFNCSVTALNLAGNALGGDAALALARAFRRNQSLAHVDCSDNPCVFDADVYEDRSYVKRFGGDDGNYVTGEAPRDRARTPLECFGHLRIYNKSLASLDLSYVELEEDALFAIGKWAAAKQSKARALRLKRCGVDVARAKVLADVLATAQAHALGAPLERLDLSFNPLGDAGAAHISAALAVVTHGVRTLCLAQTALDPEGCAALFSHFDPRLSAVVKAHAHVLGAATAILEQDGFLNEILEAKRRGIQLPDDVSSDSTSRPNTASSYDFPNSRPGTAGSGQTHAPDILQLGRPGTPGEGRGTPSGSRPSTPGGGRRPGTPGSRPGTPGSSDYGSRPGTGGGSRPKTPGSRPHTPGSRPGSRDGRRRKKPKLPAHLLDDKARVTAFSRLEKLGEKQKKAAAMGNARDAFPATTITDLDLGDNFCGVNGARALVAALKMAAFEDRPAPLTALRLSNARVSLRGAEVLGDCLAAGALPRLAVLDVSSNAIQDSGAAALAKAIAALPNLRRLDLGYNNLSEAATFALRSHLQTTSRSSEESKLLALDVGMMGNGVDEGDASAPGLARSKLSLRYEPTTFRQKLPKNPYVARKDLAKAAAAMGGMAGATARD</sequence>
<organism evidence="8">
    <name type="scientific">Aureococcus anophagefferens</name>
    <name type="common">Harmful bloom alga</name>
    <dbReference type="NCBI Taxonomy" id="44056"/>
    <lineage>
        <taxon>Eukaryota</taxon>
        <taxon>Sar</taxon>
        <taxon>Stramenopiles</taxon>
        <taxon>Ochrophyta</taxon>
        <taxon>Pelagophyceae</taxon>
        <taxon>Pelagomonadales</taxon>
        <taxon>Pelagomonadaceae</taxon>
        <taxon>Aureococcus</taxon>
    </lineage>
</organism>
<evidence type="ECO:0000313" key="8">
    <source>
        <dbReference type="Proteomes" id="UP000002729"/>
    </source>
</evidence>
<dbReference type="Gene3D" id="3.80.10.10">
    <property type="entry name" value="Ribonuclease Inhibitor"/>
    <property type="match status" value="4"/>
</dbReference>
<dbReference type="SMART" id="SM00239">
    <property type="entry name" value="C2"/>
    <property type="match status" value="6"/>
</dbReference>
<dbReference type="InParanoid" id="F0YKD6"/>
<dbReference type="SMART" id="SM00368">
    <property type="entry name" value="LRR_RI"/>
    <property type="match status" value="10"/>
</dbReference>
<evidence type="ECO:0000256" key="1">
    <source>
        <dbReference type="ARBA" id="ARBA00022614"/>
    </source>
</evidence>
<evidence type="ECO:0000313" key="7">
    <source>
        <dbReference type="EMBL" id="EGB04471.1"/>
    </source>
</evidence>
<dbReference type="GeneID" id="20226116"/>
<keyword evidence="1" id="KW-0433">Leucine-rich repeat</keyword>
<accession>F0YKD6</accession>
<feature type="domain" description="C2" evidence="6">
    <location>
        <begin position="779"/>
        <end position="935"/>
    </location>
</feature>
<feature type="domain" description="C2" evidence="6">
    <location>
        <begin position="70"/>
        <end position="183"/>
    </location>
</feature>
<feature type="region of interest" description="Disordered" evidence="5">
    <location>
        <begin position="347"/>
        <end position="411"/>
    </location>
</feature>
<dbReference type="Pfam" id="PF14237">
    <property type="entry name" value="GYF_2"/>
    <property type="match status" value="1"/>
</dbReference>
<dbReference type="SMART" id="SM00369">
    <property type="entry name" value="LRR_TYP"/>
    <property type="match status" value="2"/>
</dbReference>
<dbReference type="eggNOG" id="KOG1030">
    <property type="taxonomic scope" value="Eukaryota"/>
</dbReference>
<feature type="region of interest" description="Disordered" evidence="5">
    <location>
        <begin position="37"/>
        <end position="66"/>
    </location>
</feature>
<evidence type="ECO:0000256" key="3">
    <source>
        <dbReference type="ARBA" id="ARBA00022737"/>
    </source>
</evidence>
<dbReference type="GO" id="GO:0046872">
    <property type="term" value="F:metal ion binding"/>
    <property type="evidence" value="ECO:0007669"/>
    <property type="project" value="UniProtKB-KW"/>
</dbReference>
<feature type="domain" description="C2" evidence="6">
    <location>
        <begin position="215"/>
        <end position="337"/>
    </location>
</feature>
<dbReference type="CDD" id="cd00030">
    <property type="entry name" value="C2"/>
    <property type="match status" value="6"/>
</dbReference>
<feature type="region of interest" description="Disordered" evidence="5">
    <location>
        <begin position="1890"/>
        <end position="1910"/>
    </location>
</feature>
<proteinExistence type="predicted"/>
<dbReference type="InterPro" id="IPR025640">
    <property type="entry name" value="GYF_2"/>
</dbReference>
<protein>
    <recommendedName>
        <fullName evidence="6">C2 domain-containing protein</fullName>
    </recommendedName>
</protein>
<dbReference type="RefSeq" id="XP_009040858.1">
    <property type="nucleotide sequence ID" value="XM_009042610.1"/>
</dbReference>
<feature type="compositionally biased region" description="Low complexity" evidence="5">
    <location>
        <begin position="2724"/>
        <end position="2739"/>
    </location>
</feature>
<keyword evidence="8" id="KW-1185">Reference proteome</keyword>
<dbReference type="InterPro" id="IPR000008">
    <property type="entry name" value="C2_dom"/>
</dbReference>
<feature type="domain" description="C2" evidence="6">
    <location>
        <begin position="623"/>
        <end position="746"/>
    </location>
</feature>
<dbReference type="InterPro" id="IPR003591">
    <property type="entry name" value="Leu-rich_rpt_typical-subtyp"/>
</dbReference>
<keyword evidence="4" id="KW-0106">Calcium</keyword>
<dbReference type="Proteomes" id="UP000002729">
    <property type="component" value="Unassembled WGS sequence"/>
</dbReference>